<dbReference type="GO" id="GO:2000026">
    <property type="term" value="P:regulation of multicellular organismal development"/>
    <property type="evidence" value="ECO:0007669"/>
    <property type="project" value="UniProtKB-ARBA"/>
</dbReference>
<dbReference type="GO" id="GO:0006357">
    <property type="term" value="P:regulation of transcription by RNA polymerase II"/>
    <property type="evidence" value="ECO:0007669"/>
    <property type="project" value="TreeGrafter"/>
</dbReference>
<sequence>MGPPSNKVPKLGSSPEKVKNEEEEKLIVVDDDVLAEPAARSDGKSKKDRCQFCHKVFTNRSNLIVHLRSHTGEKPYKCQLCPYACAQSSKLTRHMRTHGQQGKETFHCYSRCKSCGSASCSAPTA</sequence>
<organism evidence="14 15">
    <name type="scientific">Steinernema glaseri</name>
    <dbReference type="NCBI Taxonomy" id="37863"/>
    <lineage>
        <taxon>Eukaryota</taxon>
        <taxon>Metazoa</taxon>
        <taxon>Ecdysozoa</taxon>
        <taxon>Nematoda</taxon>
        <taxon>Chromadorea</taxon>
        <taxon>Rhabditida</taxon>
        <taxon>Tylenchina</taxon>
        <taxon>Panagrolaimomorpha</taxon>
        <taxon>Strongyloidoidea</taxon>
        <taxon>Steinernematidae</taxon>
        <taxon>Steinernema</taxon>
    </lineage>
</organism>
<keyword evidence="5 11" id="KW-0863">Zinc-finger</keyword>
<dbReference type="InterPro" id="IPR013087">
    <property type="entry name" value="Znf_C2H2_type"/>
</dbReference>
<dbReference type="Pfam" id="PF00096">
    <property type="entry name" value="zf-C2H2"/>
    <property type="match status" value="1"/>
</dbReference>
<evidence type="ECO:0000256" key="6">
    <source>
        <dbReference type="ARBA" id="ARBA00022833"/>
    </source>
</evidence>
<comment type="subcellular location">
    <subcellularLocation>
        <location evidence="1">Nucleus</location>
    </subcellularLocation>
</comment>
<dbReference type="Pfam" id="PF23611">
    <property type="entry name" value="zf-C2H2_16"/>
    <property type="match status" value="1"/>
</dbReference>
<evidence type="ECO:0000256" key="2">
    <source>
        <dbReference type="ARBA" id="ARBA00022499"/>
    </source>
</evidence>
<evidence type="ECO:0000313" key="15">
    <source>
        <dbReference type="WBParaSite" id="L893_g23200.t1"/>
    </source>
</evidence>
<keyword evidence="14" id="KW-1185">Reference proteome</keyword>
<feature type="domain" description="C2H2-type" evidence="13">
    <location>
        <begin position="76"/>
        <end position="103"/>
    </location>
</feature>
<dbReference type="GO" id="GO:0008270">
    <property type="term" value="F:zinc ion binding"/>
    <property type="evidence" value="ECO:0007669"/>
    <property type="project" value="UniProtKB-KW"/>
</dbReference>
<keyword evidence="10" id="KW-0539">Nucleus</keyword>
<evidence type="ECO:0000256" key="9">
    <source>
        <dbReference type="ARBA" id="ARBA00023163"/>
    </source>
</evidence>
<name>A0A1I7Z611_9BILA</name>
<keyword evidence="9" id="KW-0804">Transcription</keyword>
<dbReference type="AlphaFoldDB" id="A0A1I7Z611"/>
<evidence type="ECO:0000256" key="7">
    <source>
        <dbReference type="ARBA" id="ARBA00022843"/>
    </source>
</evidence>
<keyword evidence="2" id="KW-1017">Isopeptide bond</keyword>
<evidence type="ECO:0000256" key="10">
    <source>
        <dbReference type="ARBA" id="ARBA00023242"/>
    </source>
</evidence>
<evidence type="ECO:0000256" key="11">
    <source>
        <dbReference type="PROSITE-ProRule" id="PRU00042"/>
    </source>
</evidence>
<dbReference type="FunFam" id="3.30.160.60:FF:000744">
    <property type="entry name" value="zinc finger E-box-binding homeobox 1"/>
    <property type="match status" value="1"/>
</dbReference>
<dbReference type="SUPFAM" id="SSF57667">
    <property type="entry name" value="beta-beta-alpha zinc fingers"/>
    <property type="match status" value="1"/>
</dbReference>
<evidence type="ECO:0000256" key="4">
    <source>
        <dbReference type="ARBA" id="ARBA00022737"/>
    </source>
</evidence>
<keyword evidence="8" id="KW-0805">Transcription regulation</keyword>
<dbReference type="SMART" id="SM00355">
    <property type="entry name" value="ZnF_C2H2"/>
    <property type="match status" value="2"/>
</dbReference>
<dbReference type="WBParaSite" id="L893_g23200.t1">
    <property type="protein sequence ID" value="L893_g23200.t1"/>
    <property type="gene ID" value="L893_g23200"/>
</dbReference>
<evidence type="ECO:0000256" key="5">
    <source>
        <dbReference type="ARBA" id="ARBA00022771"/>
    </source>
</evidence>
<dbReference type="PANTHER" id="PTHR45993">
    <property type="entry name" value="B-CELL LYMPHOMA/LEUKEMIA 11"/>
    <property type="match status" value="1"/>
</dbReference>
<dbReference type="GO" id="GO:0000978">
    <property type="term" value="F:RNA polymerase II cis-regulatory region sequence-specific DNA binding"/>
    <property type="evidence" value="ECO:0007669"/>
    <property type="project" value="TreeGrafter"/>
</dbReference>
<feature type="domain" description="C2H2-type" evidence="13">
    <location>
        <begin position="48"/>
        <end position="75"/>
    </location>
</feature>
<evidence type="ECO:0000259" key="13">
    <source>
        <dbReference type="PROSITE" id="PS50157"/>
    </source>
</evidence>
<keyword evidence="7" id="KW-0832">Ubl conjugation</keyword>
<evidence type="ECO:0000256" key="3">
    <source>
        <dbReference type="ARBA" id="ARBA00022723"/>
    </source>
</evidence>
<dbReference type="InterPro" id="IPR036236">
    <property type="entry name" value="Znf_C2H2_sf"/>
</dbReference>
<dbReference type="InterPro" id="IPR051497">
    <property type="entry name" value="Dev/Hematopoietic_TF"/>
</dbReference>
<dbReference type="GO" id="GO:0005634">
    <property type="term" value="C:nucleus"/>
    <property type="evidence" value="ECO:0007669"/>
    <property type="project" value="UniProtKB-SubCell"/>
</dbReference>
<dbReference type="Proteomes" id="UP000095287">
    <property type="component" value="Unplaced"/>
</dbReference>
<evidence type="ECO:0000313" key="14">
    <source>
        <dbReference type="Proteomes" id="UP000095287"/>
    </source>
</evidence>
<dbReference type="PROSITE" id="PS00028">
    <property type="entry name" value="ZINC_FINGER_C2H2_1"/>
    <property type="match status" value="2"/>
</dbReference>
<proteinExistence type="predicted"/>
<keyword evidence="3" id="KW-0479">Metal-binding</keyword>
<dbReference type="PANTHER" id="PTHR45993:SF6">
    <property type="entry name" value="C2H2-TYPE DOMAIN-CONTAINING PROTEIN"/>
    <property type="match status" value="1"/>
</dbReference>
<feature type="region of interest" description="Disordered" evidence="12">
    <location>
        <begin position="1"/>
        <end position="24"/>
    </location>
</feature>
<dbReference type="InterPro" id="IPR056438">
    <property type="entry name" value="Znf-C2H2_CTCF"/>
</dbReference>
<dbReference type="FunFam" id="3.30.160.60:FF:000046">
    <property type="entry name" value="Putative B-cell lymphoma/leukemia 11A"/>
    <property type="match status" value="1"/>
</dbReference>
<dbReference type="GO" id="GO:0003700">
    <property type="term" value="F:DNA-binding transcription factor activity"/>
    <property type="evidence" value="ECO:0007669"/>
    <property type="project" value="TreeGrafter"/>
</dbReference>
<dbReference type="PROSITE" id="PS50157">
    <property type="entry name" value="ZINC_FINGER_C2H2_2"/>
    <property type="match status" value="2"/>
</dbReference>
<keyword evidence="6" id="KW-0862">Zinc</keyword>
<keyword evidence="4" id="KW-0677">Repeat</keyword>
<evidence type="ECO:0000256" key="8">
    <source>
        <dbReference type="ARBA" id="ARBA00023015"/>
    </source>
</evidence>
<dbReference type="GO" id="GO:0022603">
    <property type="term" value="P:regulation of anatomical structure morphogenesis"/>
    <property type="evidence" value="ECO:0007669"/>
    <property type="project" value="UniProtKB-ARBA"/>
</dbReference>
<evidence type="ECO:0000256" key="12">
    <source>
        <dbReference type="SAM" id="MobiDB-lite"/>
    </source>
</evidence>
<reference evidence="15" key="1">
    <citation type="submission" date="2016-11" db="UniProtKB">
        <authorList>
            <consortium name="WormBaseParasite"/>
        </authorList>
    </citation>
    <scope>IDENTIFICATION</scope>
</reference>
<evidence type="ECO:0000256" key="1">
    <source>
        <dbReference type="ARBA" id="ARBA00004123"/>
    </source>
</evidence>
<accession>A0A1I7Z611</accession>
<dbReference type="Gene3D" id="3.30.160.60">
    <property type="entry name" value="Classic Zinc Finger"/>
    <property type="match status" value="2"/>
</dbReference>
<protein>
    <submittedName>
        <fullName evidence="15">Zinc finger protein Pegasus</fullName>
    </submittedName>
</protein>